<protein>
    <submittedName>
        <fullName evidence="1">Uncharacterized protein</fullName>
    </submittedName>
</protein>
<reference evidence="1" key="1">
    <citation type="journal article" date="2019" name="MBio">
        <title>Virus Genomes from Deep Sea Sediments Expand the Ocean Megavirome and Support Independent Origins of Viral Gigantism.</title>
        <authorList>
            <person name="Backstrom D."/>
            <person name="Yutin N."/>
            <person name="Jorgensen S.L."/>
            <person name="Dharamshi J."/>
            <person name="Homa F."/>
            <person name="Zaremba-Niedwiedzka K."/>
            <person name="Spang A."/>
            <person name="Wolf Y.I."/>
            <person name="Koonin E.V."/>
            <person name="Ettema T.J."/>
        </authorList>
    </citation>
    <scope>NUCLEOTIDE SEQUENCE</scope>
</reference>
<dbReference type="EMBL" id="MK500528">
    <property type="protein sequence ID" value="QBK91342.1"/>
    <property type="molecule type" value="Genomic_DNA"/>
</dbReference>
<gene>
    <name evidence="1" type="ORF">LCPAC202_03160</name>
</gene>
<organism evidence="1">
    <name type="scientific">Pithovirus LCPAC202</name>
    <dbReference type="NCBI Taxonomy" id="2506592"/>
    <lineage>
        <taxon>Viruses</taxon>
        <taxon>Pithoviruses</taxon>
    </lineage>
</organism>
<evidence type="ECO:0000313" key="1">
    <source>
        <dbReference type="EMBL" id="QBK91342.1"/>
    </source>
</evidence>
<proteinExistence type="predicted"/>
<sequence length="67" mass="8062">MYRKGLVGRQFKERSKMKSRHANEWSGLKSQQHWEMKEVETPTINPKEMDIQNRINKLVLDVSLDQY</sequence>
<name>A0A481Z7G4_9VIRU</name>
<accession>A0A481Z7G4</accession>